<proteinExistence type="predicted"/>
<keyword evidence="1" id="KW-0175">Coiled coil</keyword>
<dbReference type="RefSeq" id="WP_152562717.1">
    <property type="nucleotide sequence ID" value="NZ_BMEG01000003.1"/>
</dbReference>
<evidence type="ECO:0008006" key="4">
    <source>
        <dbReference type="Google" id="ProtNLM"/>
    </source>
</evidence>
<comment type="caution">
    <text evidence="2">The sequence shown here is derived from an EMBL/GenBank/DDBJ whole genome shotgun (WGS) entry which is preliminary data.</text>
</comment>
<feature type="coiled-coil region" evidence="1">
    <location>
        <begin position="43"/>
        <end position="70"/>
    </location>
</feature>
<keyword evidence="3" id="KW-1185">Reference proteome</keyword>
<protein>
    <recommendedName>
        <fullName evidence="4">Chemotaxis protein</fullName>
    </recommendedName>
</protein>
<gene>
    <name evidence="2" type="ORF">GCM10010985_25610</name>
</gene>
<reference evidence="3" key="1">
    <citation type="journal article" date="2019" name="Int. J. Syst. Evol. Microbiol.">
        <title>The Global Catalogue of Microorganisms (GCM) 10K type strain sequencing project: providing services to taxonomists for standard genome sequencing and annotation.</title>
        <authorList>
            <consortium name="The Broad Institute Genomics Platform"/>
            <consortium name="The Broad Institute Genome Sequencing Center for Infectious Disease"/>
            <person name="Wu L."/>
            <person name="Ma J."/>
        </authorList>
    </citation>
    <scope>NUCLEOTIDE SEQUENCE [LARGE SCALE GENOMIC DNA]</scope>
    <source>
        <strain evidence="3">CGMCC 1.11013</strain>
    </source>
</reference>
<evidence type="ECO:0000256" key="1">
    <source>
        <dbReference type="SAM" id="Coils"/>
    </source>
</evidence>
<organism evidence="2 3">
    <name type="scientific">Caballeronia grimmiae</name>
    <dbReference type="NCBI Taxonomy" id="1071679"/>
    <lineage>
        <taxon>Bacteria</taxon>
        <taxon>Pseudomonadati</taxon>
        <taxon>Pseudomonadota</taxon>
        <taxon>Betaproteobacteria</taxon>
        <taxon>Burkholderiales</taxon>
        <taxon>Burkholderiaceae</taxon>
        <taxon>Caballeronia</taxon>
    </lineage>
</organism>
<evidence type="ECO:0000313" key="2">
    <source>
        <dbReference type="EMBL" id="GGD69968.1"/>
    </source>
</evidence>
<accession>A0ABQ1RJ78</accession>
<evidence type="ECO:0000313" key="3">
    <source>
        <dbReference type="Proteomes" id="UP000597138"/>
    </source>
</evidence>
<sequence length="109" mass="11687">MTCPDCGGVIWRIGEGYPLRYRCHTGHAFSAMSLEAEQRSGAENALRSAVRRLEEKLLLAQAQLSLAETTHSADAPAFCAEIAPLEIAIEAVTRLAIKSANTFPSRSGG</sequence>
<dbReference type="Proteomes" id="UP000597138">
    <property type="component" value="Unassembled WGS sequence"/>
</dbReference>
<dbReference type="EMBL" id="BMEG01000003">
    <property type="protein sequence ID" value="GGD69968.1"/>
    <property type="molecule type" value="Genomic_DNA"/>
</dbReference>
<name>A0ABQ1RJ78_9BURK</name>